<proteinExistence type="inferred from homology"/>
<evidence type="ECO:0000256" key="7">
    <source>
        <dbReference type="HAMAP-Rule" id="MF_00196"/>
    </source>
</evidence>
<accession>A0A1G6JZR9</accession>
<name>A0A1G6JZR9_9BACI</name>
<dbReference type="EMBL" id="FMYI01000005">
    <property type="protein sequence ID" value="SDC23885.1"/>
    <property type="molecule type" value="Genomic_DNA"/>
</dbReference>
<dbReference type="InterPro" id="IPR036291">
    <property type="entry name" value="NAD(P)-bd_dom_sf"/>
</dbReference>
<dbReference type="RefSeq" id="WP_090795680.1">
    <property type="nucleotide sequence ID" value="NZ_FMYI01000005.1"/>
</dbReference>
<dbReference type="Gene3D" id="1.10.1040.10">
    <property type="entry name" value="N-(1-d-carboxylethyl)-l-norvaline Dehydrogenase, domain 2"/>
    <property type="match status" value="1"/>
</dbReference>
<comment type="catalytic activity">
    <reaction evidence="6 7">
        <text>D-mannitol 1-phosphate + NAD(+) = beta-D-fructose 6-phosphate + NADH + H(+)</text>
        <dbReference type="Rhea" id="RHEA:19661"/>
        <dbReference type="ChEBI" id="CHEBI:15378"/>
        <dbReference type="ChEBI" id="CHEBI:57540"/>
        <dbReference type="ChEBI" id="CHEBI:57634"/>
        <dbReference type="ChEBI" id="CHEBI:57945"/>
        <dbReference type="ChEBI" id="CHEBI:61381"/>
        <dbReference type="EC" id="1.1.1.17"/>
    </reaction>
</comment>
<keyword evidence="5 7" id="KW-0520">NAD</keyword>
<sequence length="381" mass="42503">MKAVHFGAGNIGRGFIGLLLDKAGYHTTFVDVNEQVIDEINLKKSYNVILADEAQKQERVTHITGINSTKNPEAVVDAIVHADIITTAVGATILPIIAKLIGKGLKERLKENKDSINVIACENMIGGSTLLKKHVLENMTDDEQKRINNQIGFPDAAVDRIVPNQSHEELLTVSVEPYYEWVVDQEAIKGTKPDIEGITYVSDLAPFIERKLFTVNTGHAVAAYLGYSMSFDTIKEVMDSSQVCPLVRGALEETGRVIVKQYGFDEKEHANYIEKIISRFQNPYISDHITRVARGPLRKLGKNDRLIRPATLYYDLFKEKPIYLAKAIAAALNYDYHEDQEAIELQKNISANGYKSALADIAEIDEKHPLIEAVIQQVNTL</sequence>
<evidence type="ECO:0000256" key="4">
    <source>
        <dbReference type="ARBA" id="ARBA00023002"/>
    </source>
</evidence>
<comment type="similarity">
    <text evidence="1 7">Belongs to the mannitol dehydrogenase family.</text>
</comment>
<dbReference type="Gene3D" id="3.40.50.720">
    <property type="entry name" value="NAD(P)-binding Rossmann-like Domain"/>
    <property type="match status" value="1"/>
</dbReference>
<protein>
    <recommendedName>
        <fullName evidence="3 7">Mannitol-1-phosphate 5-dehydrogenase</fullName>
        <ecNumber evidence="2 7">1.1.1.17</ecNumber>
    </recommendedName>
</protein>
<dbReference type="HAMAP" id="MF_00196">
    <property type="entry name" value="Mannitol_dehydrog"/>
    <property type="match status" value="1"/>
</dbReference>
<evidence type="ECO:0000256" key="6">
    <source>
        <dbReference type="ARBA" id="ARBA00048615"/>
    </source>
</evidence>
<evidence type="ECO:0000256" key="5">
    <source>
        <dbReference type="ARBA" id="ARBA00023027"/>
    </source>
</evidence>
<evidence type="ECO:0000313" key="10">
    <source>
        <dbReference type="EMBL" id="SDC23885.1"/>
    </source>
</evidence>
<dbReference type="InterPro" id="IPR013118">
    <property type="entry name" value="Mannitol_DH_C"/>
</dbReference>
<dbReference type="SUPFAM" id="SSF51735">
    <property type="entry name" value="NAD(P)-binding Rossmann-fold domains"/>
    <property type="match status" value="1"/>
</dbReference>
<dbReference type="EC" id="1.1.1.17" evidence="2 7"/>
<gene>
    <name evidence="7" type="primary">mtlD</name>
    <name evidence="10" type="ORF">SAMN05421734_105191</name>
</gene>
<dbReference type="PROSITE" id="PS00974">
    <property type="entry name" value="MANNITOL_DHGENASE"/>
    <property type="match status" value="1"/>
</dbReference>
<dbReference type="NCBIfam" id="NF002647">
    <property type="entry name" value="PRK02318.1-3"/>
    <property type="match status" value="1"/>
</dbReference>
<dbReference type="InterPro" id="IPR023027">
    <property type="entry name" value="Mannitol_DH_CS"/>
</dbReference>
<evidence type="ECO:0000313" key="11">
    <source>
        <dbReference type="Proteomes" id="UP000242949"/>
    </source>
</evidence>
<dbReference type="Proteomes" id="UP000242949">
    <property type="component" value="Unassembled WGS sequence"/>
</dbReference>
<dbReference type="NCBIfam" id="NF002646">
    <property type="entry name" value="PRK02318.1-2"/>
    <property type="match status" value="1"/>
</dbReference>
<feature type="domain" description="Mannitol dehydrogenase N-terminal" evidence="8">
    <location>
        <begin position="1"/>
        <end position="197"/>
    </location>
</feature>
<evidence type="ECO:0000256" key="2">
    <source>
        <dbReference type="ARBA" id="ARBA00012939"/>
    </source>
</evidence>
<dbReference type="InterPro" id="IPR013131">
    <property type="entry name" value="Mannitol_DH_N"/>
</dbReference>
<dbReference type="Pfam" id="PF08125">
    <property type="entry name" value="Mannitol_dh_C"/>
    <property type="match status" value="1"/>
</dbReference>
<dbReference type="SUPFAM" id="SSF48179">
    <property type="entry name" value="6-phosphogluconate dehydrogenase C-terminal domain-like"/>
    <property type="match status" value="1"/>
</dbReference>
<dbReference type="GO" id="GO:0008926">
    <property type="term" value="F:mannitol-1-phosphate 5-dehydrogenase activity"/>
    <property type="evidence" value="ECO:0007669"/>
    <property type="project" value="UniProtKB-UniRule"/>
</dbReference>
<dbReference type="InterPro" id="IPR023028">
    <property type="entry name" value="Mannitol_1_phos_5_DH"/>
</dbReference>
<dbReference type="NCBIfam" id="NF002649">
    <property type="entry name" value="PRK02318.2-1"/>
    <property type="match status" value="1"/>
</dbReference>
<dbReference type="STRING" id="1612202.SAMN05421734_105191"/>
<dbReference type="PANTHER" id="PTHR30524:SF0">
    <property type="entry name" value="ALTRONATE OXIDOREDUCTASE-RELATED"/>
    <property type="match status" value="1"/>
</dbReference>
<feature type="domain" description="Mannitol dehydrogenase C-terminal" evidence="9">
    <location>
        <begin position="203"/>
        <end position="378"/>
    </location>
</feature>
<evidence type="ECO:0000256" key="1">
    <source>
        <dbReference type="ARBA" id="ARBA00006541"/>
    </source>
</evidence>
<dbReference type="AlphaFoldDB" id="A0A1G6JZR9"/>
<dbReference type="GO" id="GO:0005829">
    <property type="term" value="C:cytosol"/>
    <property type="evidence" value="ECO:0007669"/>
    <property type="project" value="TreeGrafter"/>
</dbReference>
<dbReference type="PANTHER" id="PTHR30524">
    <property type="entry name" value="MANNITOL-1-PHOSPHATE 5-DEHYDROGENASE"/>
    <property type="match status" value="1"/>
</dbReference>
<dbReference type="OrthoDB" id="271711at2"/>
<dbReference type="GO" id="GO:0019592">
    <property type="term" value="P:mannitol catabolic process"/>
    <property type="evidence" value="ECO:0007669"/>
    <property type="project" value="TreeGrafter"/>
</dbReference>
<dbReference type="PRINTS" id="PR00084">
    <property type="entry name" value="MTLDHDRGNASE"/>
</dbReference>
<dbReference type="Pfam" id="PF01232">
    <property type="entry name" value="Mannitol_dh"/>
    <property type="match status" value="1"/>
</dbReference>
<keyword evidence="4 7" id="KW-0560">Oxidoreductase</keyword>
<dbReference type="NCBIfam" id="NF002652">
    <property type="entry name" value="PRK02318.2-5"/>
    <property type="match status" value="1"/>
</dbReference>
<evidence type="ECO:0000259" key="9">
    <source>
        <dbReference type="Pfam" id="PF08125"/>
    </source>
</evidence>
<organism evidence="10 11">
    <name type="scientific">Pelagirhabdus alkalitolerans</name>
    <dbReference type="NCBI Taxonomy" id="1612202"/>
    <lineage>
        <taxon>Bacteria</taxon>
        <taxon>Bacillati</taxon>
        <taxon>Bacillota</taxon>
        <taxon>Bacilli</taxon>
        <taxon>Bacillales</taxon>
        <taxon>Bacillaceae</taxon>
        <taxon>Pelagirhabdus</taxon>
    </lineage>
</organism>
<feature type="binding site" evidence="7">
    <location>
        <begin position="3"/>
        <end position="14"/>
    </location>
    <ligand>
        <name>NAD(+)</name>
        <dbReference type="ChEBI" id="CHEBI:57540"/>
    </ligand>
</feature>
<evidence type="ECO:0000259" key="8">
    <source>
        <dbReference type="Pfam" id="PF01232"/>
    </source>
</evidence>
<dbReference type="InterPro" id="IPR000669">
    <property type="entry name" value="Mannitol_DH"/>
</dbReference>
<evidence type="ECO:0000256" key="3">
    <source>
        <dbReference type="ARBA" id="ARBA00016219"/>
    </source>
</evidence>
<reference evidence="11" key="1">
    <citation type="submission" date="2016-09" db="EMBL/GenBank/DDBJ databases">
        <authorList>
            <person name="Varghese N."/>
            <person name="Submissions S."/>
        </authorList>
    </citation>
    <scope>NUCLEOTIDE SEQUENCE [LARGE SCALE GENOMIC DNA]</scope>
    <source>
        <strain evidence="11">S5</strain>
    </source>
</reference>
<keyword evidence="11" id="KW-1185">Reference proteome</keyword>
<dbReference type="InterPro" id="IPR008927">
    <property type="entry name" value="6-PGluconate_DH-like_C_sf"/>
</dbReference>
<dbReference type="InterPro" id="IPR013328">
    <property type="entry name" value="6PGD_dom2"/>
</dbReference>